<name>A0A176YGQ3_9BRAD</name>
<keyword evidence="2" id="KW-1185">Reference proteome</keyword>
<protein>
    <submittedName>
        <fullName evidence="1">Uncharacterized protein</fullName>
    </submittedName>
</protein>
<organism evidence="1 2">
    <name type="scientific">Bradyrhizobium centrolobii</name>
    <dbReference type="NCBI Taxonomy" id="1505087"/>
    <lineage>
        <taxon>Bacteria</taxon>
        <taxon>Pseudomonadati</taxon>
        <taxon>Pseudomonadota</taxon>
        <taxon>Alphaproteobacteria</taxon>
        <taxon>Hyphomicrobiales</taxon>
        <taxon>Nitrobacteraceae</taxon>
        <taxon>Bradyrhizobium</taxon>
    </lineage>
</organism>
<dbReference type="EMBL" id="LUUB01000079">
    <property type="protein sequence ID" value="OAF05487.1"/>
    <property type="molecule type" value="Genomic_DNA"/>
</dbReference>
<dbReference type="STRING" id="1505087.AYJ54_00850"/>
<dbReference type="AlphaFoldDB" id="A0A176YGQ3"/>
<gene>
    <name evidence="1" type="ORF">AYJ54_00850</name>
</gene>
<evidence type="ECO:0000313" key="1">
    <source>
        <dbReference type="EMBL" id="OAF05487.1"/>
    </source>
</evidence>
<accession>A0A176YGQ3</accession>
<reference evidence="1 2" key="1">
    <citation type="submission" date="2016-03" db="EMBL/GenBank/DDBJ databases">
        <title>Draft Genome Sequence of the Strain BR 10245 (Bradyrhizobium sp.) isolated from nodules of Centrolobium paraense.</title>
        <authorList>
            <person name="Simoes-Araujo J.L.Sr."/>
            <person name="Barauna A.C."/>
            <person name="Silva K."/>
            <person name="Zilli J.E."/>
        </authorList>
    </citation>
    <scope>NUCLEOTIDE SEQUENCE [LARGE SCALE GENOMIC DNA]</scope>
    <source>
        <strain evidence="1 2">BR 10245</strain>
    </source>
</reference>
<sequence>MDLNYVLPCDVKLEPATTIKKGCTLSTLLAALKVRESPDWERFAGDEGEWAYRYRKAIHDLNNMTDKGEIRPSVPNGERTDV</sequence>
<evidence type="ECO:0000313" key="2">
    <source>
        <dbReference type="Proteomes" id="UP000076959"/>
    </source>
</evidence>
<dbReference type="RefSeq" id="WP_063703604.1">
    <property type="nucleotide sequence ID" value="NZ_LUUB01000079.1"/>
</dbReference>
<comment type="caution">
    <text evidence="1">The sequence shown here is derived from an EMBL/GenBank/DDBJ whole genome shotgun (WGS) entry which is preliminary data.</text>
</comment>
<dbReference type="Proteomes" id="UP000076959">
    <property type="component" value="Unassembled WGS sequence"/>
</dbReference>
<proteinExistence type="predicted"/>